<sequence length="25" mass="2840">MADPIQNRPIPIRSGRFCLPARFAL</sequence>
<comment type="caution">
    <text evidence="1">The sequence shown here is derived from an EMBL/GenBank/DDBJ whole genome shotgun (WGS) entry which is preliminary data.</text>
</comment>
<keyword evidence="2" id="KW-1185">Reference proteome</keyword>
<reference evidence="1" key="1">
    <citation type="submission" date="2017-07" db="EMBL/GenBank/DDBJ databases">
        <title>Taro Niue Genome Assembly and Annotation.</title>
        <authorList>
            <person name="Atibalentja N."/>
            <person name="Keating K."/>
            <person name="Fields C.J."/>
        </authorList>
    </citation>
    <scope>NUCLEOTIDE SEQUENCE</scope>
    <source>
        <strain evidence="1">Niue_2</strain>
        <tissue evidence="1">Leaf</tissue>
    </source>
</reference>
<evidence type="ECO:0000313" key="1">
    <source>
        <dbReference type="EMBL" id="MQL95593.1"/>
    </source>
</evidence>
<dbReference type="EMBL" id="NMUH01001808">
    <property type="protein sequence ID" value="MQL95593.1"/>
    <property type="molecule type" value="Genomic_DNA"/>
</dbReference>
<dbReference type="Proteomes" id="UP000652761">
    <property type="component" value="Unassembled WGS sequence"/>
</dbReference>
<proteinExistence type="predicted"/>
<name>A0A843VTP2_COLES</name>
<protein>
    <submittedName>
        <fullName evidence="1">Uncharacterized protein</fullName>
    </submittedName>
</protein>
<dbReference type="AlphaFoldDB" id="A0A843VTP2"/>
<accession>A0A843VTP2</accession>
<gene>
    <name evidence="1" type="ORF">Taro_028256</name>
</gene>
<organism evidence="1 2">
    <name type="scientific">Colocasia esculenta</name>
    <name type="common">Wild taro</name>
    <name type="synonym">Arum esculentum</name>
    <dbReference type="NCBI Taxonomy" id="4460"/>
    <lineage>
        <taxon>Eukaryota</taxon>
        <taxon>Viridiplantae</taxon>
        <taxon>Streptophyta</taxon>
        <taxon>Embryophyta</taxon>
        <taxon>Tracheophyta</taxon>
        <taxon>Spermatophyta</taxon>
        <taxon>Magnoliopsida</taxon>
        <taxon>Liliopsida</taxon>
        <taxon>Araceae</taxon>
        <taxon>Aroideae</taxon>
        <taxon>Colocasieae</taxon>
        <taxon>Colocasia</taxon>
    </lineage>
</organism>
<evidence type="ECO:0000313" key="2">
    <source>
        <dbReference type="Proteomes" id="UP000652761"/>
    </source>
</evidence>